<dbReference type="AlphaFoldDB" id="C1F5R0"/>
<dbReference type="KEGG" id="aca:ACP_3243"/>
<dbReference type="InParanoid" id="C1F5R0"/>
<organism evidence="1 2">
    <name type="scientific">Acidobacterium capsulatum (strain ATCC 51196 / DSM 11244 / BCRC 80197 / JCM 7670 / NBRC 15755 / NCIMB 13165 / 161)</name>
    <dbReference type="NCBI Taxonomy" id="240015"/>
    <lineage>
        <taxon>Bacteria</taxon>
        <taxon>Pseudomonadati</taxon>
        <taxon>Acidobacteriota</taxon>
        <taxon>Terriglobia</taxon>
        <taxon>Terriglobales</taxon>
        <taxon>Acidobacteriaceae</taxon>
        <taxon>Acidobacterium</taxon>
    </lineage>
</organism>
<keyword evidence="2" id="KW-1185">Reference proteome</keyword>
<dbReference type="Proteomes" id="UP000002207">
    <property type="component" value="Chromosome"/>
</dbReference>
<dbReference type="HOGENOM" id="CLU_1052211_0_0_0"/>
<dbReference type="EMBL" id="CP001472">
    <property type="protein sequence ID" value="ACO32379.1"/>
    <property type="molecule type" value="Genomic_DNA"/>
</dbReference>
<dbReference type="eggNOG" id="ENOG502ZVMN">
    <property type="taxonomic scope" value="Bacteria"/>
</dbReference>
<sequence>MKGHEVASETLRLFCTHFNETLPLEGLAGARLAVLIGTAMKAINTSNAIRMLCVERPYFEDMYILVRTLIESIVNGAYIQIAEDDEVNAFLHFDSISLAKSLRVAETVSPEAVGTMSEKLRDQFRVHTESIKQMIGKTEQDFSWTRLDIVSKGERIDKKLGVPTFGVVCKVLFPSSHTYVHGGYRSLEAYIHPERIAIHEDFLNFQADGALHHTVVALLALCITMNQLTDQRLDNWLAVIQSILTTYSDQVKSAIPRTYAANGF</sequence>
<dbReference type="Pfam" id="PF18928">
    <property type="entry name" value="DUF5677"/>
    <property type="match status" value="1"/>
</dbReference>
<evidence type="ECO:0000313" key="1">
    <source>
        <dbReference type="EMBL" id="ACO32379.1"/>
    </source>
</evidence>
<proteinExistence type="predicted"/>
<name>C1F5R0_ACIC5</name>
<reference evidence="1 2" key="1">
    <citation type="journal article" date="2009" name="Appl. Environ. Microbiol.">
        <title>Three genomes from the phylum Acidobacteria provide insight into the lifestyles of these microorganisms in soils.</title>
        <authorList>
            <person name="Ward N.L."/>
            <person name="Challacombe J.F."/>
            <person name="Janssen P.H."/>
            <person name="Henrissat B."/>
            <person name="Coutinho P.M."/>
            <person name="Wu M."/>
            <person name="Xie G."/>
            <person name="Haft D.H."/>
            <person name="Sait M."/>
            <person name="Badger J."/>
            <person name="Barabote R.D."/>
            <person name="Bradley B."/>
            <person name="Brettin T.S."/>
            <person name="Brinkac L.M."/>
            <person name="Bruce D."/>
            <person name="Creasy T."/>
            <person name="Daugherty S.C."/>
            <person name="Davidsen T.M."/>
            <person name="DeBoy R.T."/>
            <person name="Detter J.C."/>
            <person name="Dodson R.J."/>
            <person name="Durkin A.S."/>
            <person name="Ganapathy A."/>
            <person name="Gwinn-Giglio M."/>
            <person name="Han C.S."/>
            <person name="Khouri H."/>
            <person name="Kiss H."/>
            <person name="Kothari S.P."/>
            <person name="Madupu R."/>
            <person name="Nelson K.E."/>
            <person name="Nelson W.C."/>
            <person name="Paulsen I."/>
            <person name="Penn K."/>
            <person name="Ren Q."/>
            <person name="Rosovitz M.J."/>
            <person name="Selengut J.D."/>
            <person name="Shrivastava S."/>
            <person name="Sullivan S.A."/>
            <person name="Tapia R."/>
            <person name="Thompson L.S."/>
            <person name="Watkins K.L."/>
            <person name="Yang Q."/>
            <person name="Yu C."/>
            <person name="Zafar N."/>
            <person name="Zhou L."/>
            <person name="Kuske C.R."/>
        </authorList>
    </citation>
    <scope>NUCLEOTIDE SEQUENCE [LARGE SCALE GENOMIC DNA]</scope>
    <source>
        <strain evidence="2">ATCC 51196 / DSM 11244 / BCRC 80197 / JCM 7670 / NBRC 15755 / NCIMB 13165 / 161</strain>
    </source>
</reference>
<evidence type="ECO:0000313" key="2">
    <source>
        <dbReference type="Proteomes" id="UP000002207"/>
    </source>
</evidence>
<protein>
    <submittedName>
        <fullName evidence="1">Uncharacterized protein</fullName>
    </submittedName>
</protein>
<accession>C1F5R0</accession>
<dbReference type="InterPro" id="IPR043733">
    <property type="entry name" value="DUF5677"/>
</dbReference>
<gene>
    <name evidence="1" type="ordered locus">ACP_3243</name>
</gene>